<dbReference type="InterPro" id="IPR018490">
    <property type="entry name" value="cNMP-bd_dom_sf"/>
</dbReference>
<proteinExistence type="predicted"/>
<feature type="region of interest" description="Disordered" evidence="1">
    <location>
        <begin position="81"/>
        <end position="108"/>
    </location>
</feature>
<reference evidence="3" key="1">
    <citation type="journal article" date="2023" name="G3 (Bethesda)">
        <title>A reference genome for the long-term kleptoplast-retaining sea slug Elysia crispata morphotype clarki.</title>
        <authorList>
            <person name="Eastman K.E."/>
            <person name="Pendleton A.L."/>
            <person name="Shaikh M.A."/>
            <person name="Suttiyut T."/>
            <person name="Ogas R."/>
            <person name="Tomko P."/>
            <person name="Gavelis G."/>
            <person name="Widhalm J.R."/>
            <person name="Wisecaver J.H."/>
        </authorList>
    </citation>
    <scope>NUCLEOTIDE SEQUENCE</scope>
    <source>
        <strain evidence="3">ECLA1</strain>
    </source>
</reference>
<feature type="region of interest" description="Disordered" evidence="1">
    <location>
        <begin position="1"/>
        <end position="34"/>
    </location>
</feature>
<feature type="compositionally biased region" description="Basic and acidic residues" evidence="1">
    <location>
        <begin position="81"/>
        <end position="90"/>
    </location>
</feature>
<keyword evidence="4" id="KW-1185">Reference proteome</keyword>
<dbReference type="PANTHER" id="PTHR23011">
    <property type="entry name" value="CYCLIC NUCLEOTIDE-BINDING DOMAIN CONTAINING PROTEIN"/>
    <property type="match status" value="1"/>
</dbReference>
<dbReference type="PROSITE" id="PS50042">
    <property type="entry name" value="CNMP_BINDING_3"/>
    <property type="match status" value="1"/>
</dbReference>
<evidence type="ECO:0000256" key="1">
    <source>
        <dbReference type="SAM" id="MobiDB-lite"/>
    </source>
</evidence>
<feature type="domain" description="Cyclic nucleotide-binding" evidence="2">
    <location>
        <begin position="295"/>
        <end position="400"/>
    </location>
</feature>
<feature type="region of interest" description="Disordered" evidence="1">
    <location>
        <begin position="533"/>
        <end position="626"/>
    </location>
</feature>
<dbReference type="SUPFAM" id="SSF51206">
    <property type="entry name" value="cAMP-binding domain-like"/>
    <property type="match status" value="2"/>
</dbReference>
<feature type="compositionally biased region" description="Acidic residues" evidence="1">
    <location>
        <begin position="91"/>
        <end position="102"/>
    </location>
</feature>
<accession>A0AAE0YCG8</accession>
<dbReference type="Proteomes" id="UP001283361">
    <property type="component" value="Unassembled WGS sequence"/>
</dbReference>
<feature type="compositionally biased region" description="Polar residues" evidence="1">
    <location>
        <begin position="565"/>
        <end position="575"/>
    </location>
</feature>
<dbReference type="InterPro" id="IPR000595">
    <property type="entry name" value="cNMP-bd_dom"/>
</dbReference>
<dbReference type="EMBL" id="JAWDGP010006450">
    <property type="protein sequence ID" value="KAK3740965.1"/>
    <property type="molecule type" value="Genomic_DNA"/>
</dbReference>
<dbReference type="PANTHER" id="PTHR23011:SF12">
    <property type="entry name" value="CYCLIC NUCLEOTIDE-BINDING DOMAIN-CONTAINING PROTEIN"/>
    <property type="match status" value="1"/>
</dbReference>
<evidence type="ECO:0000313" key="3">
    <source>
        <dbReference type="EMBL" id="KAK3740965.1"/>
    </source>
</evidence>
<gene>
    <name evidence="3" type="ORF">RRG08_005657</name>
</gene>
<organism evidence="3 4">
    <name type="scientific">Elysia crispata</name>
    <name type="common">lettuce slug</name>
    <dbReference type="NCBI Taxonomy" id="231223"/>
    <lineage>
        <taxon>Eukaryota</taxon>
        <taxon>Metazoa</taxon>
        <taxon>Spiralia</taxon>
        <taxon>Lophotrochozoa</taxon>
        <taxon>Mollusca</taxon>
        <taxon>Gastropoda</taxon>
        <taxon>Heterobranchia</taxon>
        <taxon>Euthyneura</taxon>
        <taxon>Panpulmonata</taxon>
        <taxon>Sacoglossa</taxon>
        <taxon>Placobranchoidea</taxon>
        <taxon>Plakobranchidae</taxon>
        <taxon>Elysia</taxon>
    </lineage>
</organism>
<protein>
    <recommendedName>
        <fullName evidence="2">Cyclic nucleotide-binding domain-containing protein</fullName>
    </recommendedName>
</protein>
<dbReference type="InterPro" id="IPR014710">
    <property type="entry name" value="RmlC-like_jellyroll"/>
</dbReference>
<comment type="caution">
    <text evidence="3">The sequence shown here is derived from an EMBL/GenBank/DDBJ whole genome shotgun (WGS) entry which is preliminary data.</text>
</comment>
<evidence type="ECO:0000313" key="4">
    <source>
        <dbReference type="Proteomes" id="UP001283361"/>
    </source>
</evidence>
<evidence type="ECO:0000259" key="2">
    <source>
        <dbReference type="PROSITE" id="PS50042"/>
    </source>
</evidence>
<dbReference type="AlphaFoldDB" id="A0AAE0YCG8"/>
<dbReference type="Gene3D" id="2.60.120.10">
    <property type="entry name" value="Jelly Rolls"/>
    <property type="match status" value="1"/>
</dbReference>
<dbReference type="CDD" id="cd00038">
    <property type="entry name" value="CAP_ED"/>
    <property type="match status" value="1"/>
</dbReference>
<sequence>MALTVPHRVSTLDSRKSLPKLVESPASPPKFLGRVMTPVFPRSADRSPSKTPALDLARAKTDPRLEVLDMSRVMGGLDHEEIHLDDGKEGPEEDSDDDELDEVQSRQKKERAAEFEIAHNWLLKEETEIQAKKFIQTKRKLTICLPDDDPLEGINNRLEEVQSMVKPKVELSDFLEELDPEQRERIYKITDMDYETVSKERRKSWNKSEYIRHSFRMAYIMTLAGSRSRRYFNPDDPEAGPAIMRKQRQYYRKSKQSAKASLSDDLQDVLWTNPIFRTAEHIKRVTWLLKTTKAFKHCFPTEMIEEVAKVLAYEKYDDNRHIAYQGRPPERFYYVLTGRIHKLREYKLTSGCVNKPMGFMHKGFTSDPEELEQGWNRECHLVAKGPVEVLILAKDDFIRLQHTTQGPPIDFLYSIELFKEFPCEMFLDNEEAIVYKYYGQNRLITRDVNRTPWLHVVKSGHVKVVRRQSVVDVTDNTTRFQARTTDELGCGRSFSHAKAMLGNLTSQRQMKKLSEVSLPELMRRRSTILIEEGMRGNRKRRPTLKLTTPVIREMSGPKPAESEAGDQSGSPTSGQKNKKDLTLPPIVVTSEEPPTESRSQSGKRKGSGRDGERRGSPLKGVSVSMPTSILTDAVKASGMQPHGLFLTREKTQAEVESMFQPRRPKKEATLRRTCIQLDLLKPGDVFGLEEIAKKFRYQERRSDEGLETLDLPTIQKIEGPPLALVSDGAEVIKISKRFFLQHAQNNTMLRVETMQRSYLSTDEAKDILYNKETWGQYKEALMKRLIASLPV</sequence>
<name>A0AAE0YCG8_9GAST</name>